<name>D9WV83_9ACTN</name>
<dbReference type="AlphaFoldDB" id="D9WV83"/>
<keyword evidence="2" id="KW-1185">Reference proteome</keyword>
<evidence type="ECO:0000313" key="1">
    <source>
        <dbReference type="EMBL" id="EFL28583.1"/>
    </source>
</evidence>
<protein>
    <submittedName>
        <fullName evidence="1">Uncharacterized protein</fullName>
    </submittedName>
</protein>
<dbReference type="Proteomes" id="UP000003963">
    <property type="component" value="Unassembled WGS sequence"/>
</dbReference>
<evidence type="ECO:0000313" key="2">
    <source>
        <dbReference type="Proteomes" id="UP000003963"/>
    </source>
</evidence>
<organism evidence="1 2">
    <name type="scientific">Streptomyces himastatinicus ATCC 53653</name>
    <dbReference type="NCBI Taxonomy" id="457427"/>
    <lineage>
        <taxon>Bacteria</taxon>
        <taxon>Bacillati</taxon>
        <taxon>Actinomycetota</taxon>
        <taxon>Actinomycetes</taxon>
        <taxon>Kitasatosporales</taxon>
        <taxon>Streptomycetaceae</taxon>
        <taxon>Streptomyces</taxon>
        <taxon>Streptomyces violaceusniger group</taxon>
    </lineage>
</organism>
<dbReference type="HOGENOM" id="CLU_164820_0_0_11"/>
<reference evidence="1 2" key="1">
    <citation type="submission" date="2009-02" db="EMBL/GenBank/DDBJ databases">
        <title>Annotation of Streptomyces hygroscopicus strain ATCC 53653.</title>
        <authorList>
            <consortium name="The Broad Institute Genome Sequencing Platform"/>
            <consortium name="Broad Institute Microbial Sequencing Center"/>
            <person name="Fischbach M."/>
            <person name="Godfrey P."/>
            <person name="Ward D."/>
            <person name="Young S."/>
            <person name="Zeng Q."/>
            <person name="Koehrsen M."/>
            <person name="Alvarado L."/>
            <person name="Berlin A.M."/>
            <person name="Bochicchio J."/>
            <person name="Borenstein D."/>
            <person name="Chapman S.B."/>
            <person name="Chen Z."/>
            <person name="Engels R."/>
            <person name="Freedman E."/>
            <person name="Gellesch M."/>
            <person name="Goldberg J."/>
            <person name="Griggs A."/>
            <person name="Gujja S."/>
            <person name="Heilman E.R."/>
            <person name="Heiman D.I."/>
            <person name="Hepburn T.A."/>
            <person name="Howarth C."/>
            <person name="Jen D."/>
            <person name="Larson L."/>
            <person name="Lewis B."/>
            <person name="Mehta T."/>
            <person name="Park D."/>
            <person name="Pearson M."/>
            <person name="Richards J."/>
            <person name="Roberts A."/>
            <person name="Saif S."/>
            <person name="Shea T.D."/>
            <person name="Shenoy N."/>
            <person name="Sisk P."/>
            <person name="Stolte C."/>
            <person name="Sykes S.N."/>
            <person name="Thomson T."/>
            <person name="Walk T."/>
            <person name="White J."/>
            <person name="Yandava C."/>
            <person name="Straight P."/>
            <person name="Clardy J."/>
            <person name="Hung D."/>
            <person name="Kolter R."/>
            <person name="Mekalanos J."/>
            <person name="Walker S."/>
            <person name="Walsh C.T."/>
            <person name="Wieland-Brown L.C."/>
            <person name="Haas B."/>
            <person name="Nusbaum C."/>
            <person name="Birren B."/>
        </authorList>
    </citation>
    <scope>NUCLEOTIDE SEQUENCE [LARGE SCALE GENOMIC DNA]</scope>
    <source>
        <strain evidence="1 2">ATCC 53653</strain>
    </source>
</reference>
<sequence length="126" mass="13371">MFTMASPERSAAQVVVALSGHSKEDADAVFGVLYACYPSGPASDAPPPREEAEGHPTVWSATFEVSGARQEPAPTSLGAPLTADLQGGPRQVEQLRDVLATAFAVRDEGRAAGDQERELHLRLESR</sequence>
<dbReference type="STRING" id="457427.SSOG_08297"/>
<accession>D9WV83</accession>
<proteinExistence type="predicted"/>
<dbReference type="EMBL" id="GG657754">
    <property type="protein sequence ID" value="EFL28583.1"/>
    <property type="molecule type" value="Genomic_DNA"/>
</dbReference>
<gene>
    <name evidence="1" type="ORF">SSOG_08297</name>
</gene>